<feature type="signal peptide" evidence="1">
    <location>
        <begin position="1"/>
        <end position="22"/>
    </location>
</feature>
<evidence type="ECO:0000313" key="3">
    <source>
        <dbReference type="EMBL" id="ABD79605.1"/>
    </source>
</evidence>
<gene>
    <name evidence="3" type="ordered locus">Sde_0341</name>
</gene>
<dbReference type="InterPro" id="IPR033900">
    <property type="entry name" value="Gram_neg_porin_domain"/>
</dbReference>
<dbReference type="GO" id="GO:0015288">
    <property type="term" value="F:porin activity"/>
    <property type="evidence" value="ECO:0007669"/>
    <property type="project" value="InterPro"/>
</dbReference>
<dbReference type="HOGENOM" id="CLU_036480_0_0_6"/>
<dbReference type="Pfam" id="PF13609">
    <property type="entry name" value="Porin_4"/>
    <property type="match status" value="1"/>
</dbReference>
<dbReference type="AlphaFoldDB" id="Q21NX4"/>
<dbReference type="GO" id="GO:0016020">
    <property type="term" value="C:membrane"/>
    <property type="evidence" value="ECO:0007669"/>
    <property type="project" value="InterPro"/>
</dbReference>
<reference evidence="3 4" key="1">
    <citation type="journal article" date="2008" name="PLoS Genet.">
        <title>Complete genome sequence of the complex carbohydrate-degrading marine bacterium, Saccharophagus degradans strain 2-40 T.</title>
        <authorList>
            <person name="Weiner R.M."/>
            <person name="Taylor L.E.II."/>
            <person name="Henrissat B."/>
            <person name="Hauser L."/>
            <person name="Land M."/>
            <person name="Coutinho P.M."/>
            <person name="Rancurel C."/>
            <person name="Saunders E.H."/>
            <person name="Longmire A.G."/>
            <person name="Zhang H."/>
            <person name="Bayer E.A."/>
            <person name="Gilbert H.J."/>
            <person name="Larimer F."/>
            <person name="Zhulin I.B."/>
            <person name="Ekborg N.A."/>
            <person name="Lamed R."/>
            <person name="Richardson P.M."/>
            <person name="Borovok I."/>
            <person name="Hutcheson S."/>
        </authorList>
    </citation>
    <scope>NUCLEOTIDE SEQUENCE [LARGE SCALE GENOMIC DNA]</scope>
    <source>
        <strain evidence="4">2-40 / ATCC 43961 / DSM 17024</strain>
    </source>
</reference>
<organism evidence="3 4">
    <name type="scientific">Saccharophagus degradans (strain 2-40 / ATCC 43961 / DSM 17024)</name>
    <dbReference type="NCBI Taxonomy" id="203122"/>
    <lineage>
        <taxon>Bacteria</taxon>
        <taxon>Pseudomonadati</taxon>
        <taxon>Pseudomonadota</taxon>
        <taxon>Gammaproteobacteria</taxon>
        <taxon>Cellvibrionales</taxon>
        <taxon>Cellvibrionaceae</taxon>
        <taxon>Saccharophagus</taxon>
    </lineage>
</organism>
<feature type="chain" id="PRO_5004200524" description="Porin domain-containing protein" evidence="1">
    <location>
        <begin position="23"/>
        <end position="398"/>
    </location>
</feature>
<dbReference type="EMBL" id="CP000282">
    <property type="protein sequence ID" value="ABD79605.1"/>
    <property type="molecule type" value="Genomic_DNA"/>
</dbReference>
<dbReference type="Proteomes" id="UP000001947">
    <property type="component" value="Chromosome"/>
</dbReference>
<dbReference type="SUPFAM" id="SSF56935">
    <property type="entry name" value="Porins"/>
    <property type="match status" value="1"/>
</dbReference>
<sequence length="398" mass="43747">MNTRKKLFFACGIGLAAASAQAEVTFNGFATLAGGVASIDDEPGLDLSADPFSSQPSRLFGYDDQLDYENNSLLALQASSDLGDGLSATAQVIARGSDQWNAKLAWAYIGYEINDNVKLIAGRQRMPFYVFSDYLDVSYAYHWITPPEGAYSLPFDSTNGIGAIITHQLGSADSTLHFVTGRIKEDLQLDRPRDADLSDMYSAAWTLNFSDFSLRAGYASANLQYSVPELEPLVANWQTAVGQDFSEQILASDEDNKGSFVGFGATYDNGNWLAITEYTEITVEGTNLPAKQTSYYFSLGKRFGDVTPHITYGVDENEASSTSFIDPYRSNAGLAELIFTTDGVFNNKDLIVDNDYVTAGIRWDFHSSAAFKVEYTVHNANHYERTDSLLRFAISTVF</sequence>
<accession>Q21NX4</accession>
<keyword evidence="1" id="KW-0732">Signal</keyword>
<dbReference type="InterPro" id="IPR023614">
    <property type="entry name" value="Porin_dom_sf"/>
</dbReference>
<dbReference type="KEGG" id="sde:Sde_0341"/>
<feature type="domain" description="Porin" evidence="2">
    <location>
        <begin position="15"/>
        <end position="380"/>
    </location>
</feature>
<evidence type="ECO:0000313" key="4">
    <source>
        <dbReference type="Proteomes" id="UP000001947"/>
    </source>
</evidence>
<evidence type="ECO:0000259" key="2">
    <source>
        <dbReference type="Pfam" id="PF13609"/>
    </source>
</evidence>
<evidence type="ECO:0000256" key="1">
    <source>
        <dbReference type="SAM" id="SignalP"/>
    </source>
</evidence>
<keyword evidence="4" id="KW-1185">Reference proteome</keyword>
<dbReference type="OrthoDB" id="197869at2"/>
<protein>
    <recommendedName>
        <fullName evidence="2">Porin domain-containing protein</fullName>
    </recommendedName>
</protein>
<dbReference type="GeneID" id="98612043"/>
<name>Q21NX4_SACD2</name>
<proteinExistence type="predicted"/>
<dbReference type="Gene3D" id="2.40.160.10">
    <property type="entry name" value="Porin"/>
    <property type="match status" value="1"/>
</dbReference>
<dbReference type="STRING" id="203122.Sde_0341"/>
<dbReference type="eggNOG" id="COG3203">
    <property type="taxonomic scope" value="Bacteria"/>
</dbReference>
<dbReference type="RefSeq" id="WP_011466829.1">
    <property type="nucleotide sequence ID" value="NC_007912.1"/>
</dbReference>